<dbReference type="GeneID" id="5230450"/>
<evidence type="ECO:0000313" key="4">
    <source>
        <dbReference type="EMBL" id="EDK47269.1"/>
    </source>
</evidence>
<evidence type="ECO:0000313" key="5">
    <source>
        <dbReference type="Proteomes" id="UP000001996"/>
    </source>
</evidence>
<dbReference type="Gene3D" id="3.40.50.720">
    <property type="entry name" value="NAD(P)-binding Rossmann-like Domain"/>
    <property type="match status" value="1"/>
</dbReference>
<protein>
    <recommendedName>
        <fullName evidence="3">NAD-dependent epimerase/dehydratase domain-containing protein</fullName>
    </recommendedName>
</protein>
<reference evidence="4 5" key="1">
    <citation type="journal article" date="2009" name="Nature">
        <title>Evolution of pathogenicity and sexual reproduction in eight Candida genomes.</title>
        <authorList>
            <person name="Butler G."/>
            <person name="Rasmussen M.D."/>
            <person name="Lin M.F."/>
            <person name="Santos M.A."/>
            <person name="Sakthikumar S."/>
            <person name="Munro C.A."/>
            <person name="Rheinbay E."/>
            <person name="Grabherr M."/>
            <person name="Forche A."/>
            <person name="Reedy J.L."/>
            <person name="Agrafioti I."/>
            <person name="Arnaud M.B."/>
            <person name="Bates S."/>
            <person name="Brown A.J."/>
            <person name="Brunke S."/>
            <person name="Costanzo M.C."/>
            <person name="Fitzpatrick D.A."/>
            <person name="de Groot P.W."/>
            <person name="Harris D."/>
            <person name="Hoyer L.L."/>
            <person name="Hube B."/>
            <person name="Klis F.M."/>
            <person name="Kodira C."/>
            <person name="Lennard N."/>
            <person name="Logue M.E."/>
            <person name="Martin R."/>
            <person name="Neiman A.M."/>
            <person name="Nikolaou E."/>
            <person name="Quail M.A."/>
            <person name="Quinn J."/>
            <person name="Santos M.C."/>
            <person name="Schmitzberger F.F."/>
            <person name="Sherlock G."/>
            <person name="Shah P."/>
            <person name="Silverstein K.A."/>
            <person name="Skrzypek M.S."/>
            <person name="Soll D."/>
            <person name="Staggs R."/>
            <person name="Stansfield I."/>
            <person name="Stumpf M.P."/>
            <person name="Sudbery P.E."/>
            <person name="Srikantha T."/>
            <person name="Zeng Q."/>
            <person name="Berman J."/>
            <person name="Berriman M."/>
            <person name="Heitman J."/>
            <person name="Gow N.A."/>
            <person name="Lorenz M.C."/>
            <person name="Birren B.W."/>
            <person name="Kellis M."/>
            <person name="Cuomo C.A."/>
        </authorList>
    </citation>
    <scope>NUCLEOTIDE SEQUENCE [LARGE SCALE GENOMIC DNA]</scope>
    <source>
        <strain evidence="5">ATCC 11503 / BCRC 21390 / CBS 2605 / JCM 1781 / NBRC 1676 / NRRL YB-4239</strain>
    </source>
</reference>
<dbReference type="InterPro" id="IPR001509">
    <property type="entry name" value="Epimerase_deHydtase"/>
</dbReference>
<dbReference type="OrthoDB" id="2735536at2759"/>
<dbReference type="Pfam" id="PF01370">
    <property type="entry name" value="Epimerase"/>
    <property type="match status" value="1"/>
</dbReference>
<keyword evidence="5" id="KW-1185">Reference proteome</keyword>
<accession>A5E761</accession>
<evidence type="ECO:0000256" key="1">
    <source>
        <dbReference type="ARBA" id="ARBA00023002"/>
    </source>
</evidence>
<dbReference type="SUPFAM" id="SSF51735">
    <property type="entry name" value="NAD(P)-binding Rossmann-fold domains"/>
    <property type="match status" value="1"/>
</dbReference>
<organism evidence="4 5">
    <name type="scientific">Lodderomyces elongisporus (strain ATCC 11503 / CBS 2605 / JCM 1781 / NBRC 1676 / NRRL YB-4239)</name>
    <name type="common">Yeast</name>
    <name type="synonym">Saccharomyces elongisporus</name>
    <dbReference type="NCBI Taxonomy" id="379508"/>
    <lineage>
        <taxon>Eukaryota</taxon>
        <taxon>Fungi</taxon>
        <taxon>Dikarya</taxon>
        <taxon>Ascomycota</taxon>
        <taxon>Saccharomycotina</taxon>
        <taxon>Pichiomycetes</taxon>
        <taxon>Debaryomycetaceae</taxon>
        <taxon>Candida/Lodderomyces clade</taxon>
        <taxon>Lodderomyces</taxon>
    </lineage>
</organism>
<dbReference type="PANTHER" id="PTHR10366:SF564">
    <property type="entry name" value="STEROL-4-ALPHA-CARBOXYLATE 3-DEHYDROGENASE, DECARBOXYLATING"/>
    <property type="match status" value="1"/>
</dbReference>
<dbReference type="KEGG" id="lel:PVL30_004990"/>
<dbReference type="OMA" id="HKEATIF"/>
<dbReference type="STRING" id="379508.A5E761"/>
<comment type="similarity">
    <text evidence="2">Belongs to the NAD(P)-dependent epimerase/dehydratase family. Dihydroflavonol-4-reductase subfamily.</text>
</comment>
<dbReference type="InParanoid" id="A5E761"/>
<evidence type="ECO:0000256" key="2">
    <source>
        <dbReference type="ARBA" id="ARBA00023445"/>
    </source>
</evidence>
<proteinExistence type="inferred from homology"/>
<dbReference type="Proteomes" id="UP000001996">
    <property type="component" value="Unassembled WGS sequence"/>
</dbReference>
<name>A5E761_LODEL</name>
<dbReference type="InterPro" id="IPR050425">
    <property type="entry name" value="NAD(P)_dehydrat-like"/>
</dbReference>
<dbReference type="eggNOG" id="KOG1502">
    <property type="taxonomic scope" value="Eukaryota"/>
</dbReference>
<dbReference type="InterPro" id="IPR036291">
    <property type="entry name" value="NAD(P)-bd_dom_sf"/>
</dbReference>
<dbReference type="GO" id="GO:0016616">
    <property type="term" value="F:oxidoreductase activity, acting on the CH-OH group of donors, NAD or NADP as acceptor"/>
    <property type="evidence" value="ECO:0007669"/>
    <property type="project" value="TreeGrafter"/>
</dbReference>
<dbReference type="HOGENOM" id="CLU_007383_9_2_1"/>
<dbReference type="PANTHER" id="PTHR10366">
    <property type="entry name" value="NAD DEPENDENT EPIMERASE/DEHYDRATASE"/>
    <property type="match status" value="1"/>
</dbReference>
<keyword evidence="1" id="KW-0560">Oxidoreductase</keyword>
<gene>
    <name evidence="4" type="ORF">LELG_05450</name>
</gene>
<dbReference type="EMBL" id="CH981533">
    <property type="protein sequence ID" value="EDK47269.1"/>
    <property type="molecule type" value="Genomic_DNA"/>
</dbReference>
<evidence type="ECO:0000259" key="3">
    <source>
        <dbReference type="Pfam" id="PF01370"/>
    </source>
</evidence>
<feature type="domain" description="NAD-dependent epimerase/dehydratase" evidence="3">
    <location>
        <begin position="8"/>
        <end position="260"/>
    </location>
</feature>
<dbReference type="RefSeq" id="XP_001523224.1">
    <property type="nucleotide sequence ID" value="XM_001523174.1"/>
</dbReference>
<dbReference type="AlphaFoldDB" id="A5E761"/>
<sequence length="336" mass="37247">MSETAETVIVTGGTGYIGQHIVAELLKDGYKVVAIVRSAQASLNLIKLFNHPYLSTQVVEQLDKPKSIDFVLKQHKEATAFIASAAVVKFDAQDQEEEVLKPSLAIIENTLKSIHHYGEQIKRVVLTSSTAAIVGPDKAFSATAEYSEDDWSPLTYEAGKANGTMAYFTSKKLNEEYAWKYIKEEKPHFDLVSVNPALILGPVTFASEVSLEKFPSTTGMIGGLLHLQKDSYVTELQSGAIDVRDVAKVHVSVIKNPKASNQRLLLEAYKTTNPNMINIIKNNFPEYNDKLPDVAPDSESDFKLPSDTKTKEILGIKHYEYTLEQSVVDLVKQILK</sequence>